<keyword evidence="2" id="KW-0732">Signal</keyword>
<evidence type="ECO:0000256" key="1">
    <source>
        <dbReference type="SAM" id="MobiDB-lite"/>
    </source>
</evidence>
<accession>A0A2N5M3R9</accession>
<dbReference type="Pfam" id="PF18915">
    <property type="entry name" value="DUF5667"/>
    <property type="match status" value="1"/>
</dbReference>
<evidence type="ECO:0000256" key="2">
    <source>
        <dbReference type="SAM" id="SignalP"/>
    </source>
</evidence>
<evidence type="ECO:0000259" key="3">
    <source>
        <dbReference type="Pfam" id="PF18915"/>
    </source>
</evidence>
<dbReference type="OrthoDB" id="2456753at2"/>
<comment type="caution">
    <text evidence="4">The sequence shown here is derived from an EMBL/GenBank/DDBJ whole genome shotgun (WGS) entry which is preliminary data.</text>
</comment>
<feature type="compositionally biased region" description="Basic and acidic residues" evidence="1">
    <location>
        <begin position="362"/>
        <end position="373"/>
    </location>
</feature>
<sequence>MQKKSAKNVRNTQKLAKAALALVLTSSIGLSGTLVHADEKNGQSREFETVDLQKINANHVAETENVQQKDEETGLLPGDFFYFTKIALEKIKLALTVNNEKEAELLSRYAAKRLAEAEALFAEGEQAKAIKTIKKAIEDMENSDELIDKEKDAVQVKPEEKTENKAGTADAEKMETKVDQTTGSYKESETLPQNIIALKAALDKVENPTAKAALQKNIDKTYDRLAEKLKKLEAVNKKTEKKETEGQQDVAAAKTAGTAMEPVTQSEKTTPAAPVPQVQTVDKEKLAIKPSKPVKPTKTAKPAAPVKAKSNVNTAKQQVKVEAKAVKAEFKAKQKAARQEYKQLKQELKQKQKAVKQTAPKHIKENKGQGKQK</sequence>
<feature type="region of interest" description="Disordered" evidence="1">
    <location>
        <begin position="237"/>
        <end position="319"/>
    </location>
</feature>
<feature type="region of interest" description="Disordered" evidence="1">
    <location>
        <begin position="154"/>
        <end position="186"/>
    </location>
</feature>
<proteinExistence type="predicted"/>
<feature type="compositionally biased region" description="Basic and acidic residues" evidence="1">
    <location>
        <begin position="154"/>
        <end position="178"/>
    </location>
</feature>
<feature type="signal peptide" evidence="2">
    <location>
        <begin position="1"/>
        <end position="37"/>
    </location>
</feature>
<dbReference type="Proteomes" id="UP000234748">
    <property type="component" value="Unassembled WGS sequence"/>
</dbReference>
<protein>
    <recommendedName>
        <fullName evidence="3">DUF5667 domain-containing protein</fullName>
    </recommendedName>
</protein>
<evidence type="ECO:0000313" key="5">
    <source>
        <dbReference type="Proteomes" id="UP000234748"/>
    </source>
</evidence>
<name>A0A2N5M3R9_9BACI</name>
<feature type="domain" description="DUF5667" evidence="3">
    <location>
        <begin position="74"/>
        <end position="167"/>
    </location>
</feature>
<keyword evidence="5" id="KW-1185">Reference proteome</keyword>
<organism evidence="4 5">
    <name type="scientific">Peribacillus deserti</name>
    <dbReference type="NCBI Taxonomy" id="673318"/>
    <lineage>
        <taxon>Bacteria</taxon>
        <taxon>Bacillati</taxon>
        <taxon>Bacillota</taxon>
        <taxon>Bacilli</taxon>
        <taxon>Bacillales</taxon>
        <taxon>Bacillaceae</taxon>
        <taxon>Peribacillus</taxon>
    </lineage>
</organism>
<dbReference type="RefSeq" id="WP_101643916.1">
    <property type="nucleotide sequence ID" value="NZ_PGUY01000048.1"/>
</dbReference>
<evidence type="ECO:0000313" key="4">
    <source>
        <dbReference type="EMBL" id="PLT28982.1"/>
    </source>
</evidence>
<feature type="chain" id="PRO_5014762721" description="DUF5667 domain-containing protein" evidence="2">
    <location>
        <begin position="38"/>
        <end position="373"/>
    </location>
</feature>
<dbReference type="EMBL" id="PGUY01000048">
    <property type="protein sequence ID" value="PLT28982.1"/>
    <property type="molecule type" value="Genomic_DNA"/>
</dbReference>
<feature type="compositionally biased region" description="Low complexity" evidence="1">
    <location>
        <begin position="289"/>
        <end position="318"/>
    </location>
</feature>
<dbReference type="AlphaFoldDB" id="A0A2N5M3R9"/>
<dbReference type="InterPro" id="IPR043725">
    <property type="entry name" value="DUF5667"/>
</dbReference>
<feature type="region of interest" description="Disordered" evidence="1">
    <location>
        <begin position="343"/>
        <end position="373"/>
    </location>
</feature>
<reference evidence="4 5" key="1">
    <citation type="submission" date="2017-11" db="EMBL/GenBank/DDBJ databases">
        <title>Comparitive Functional Genomics of Dry Heat Resistant strains isolated from the Viking Spacecraft.</title>
        <authorList>
            <person name="Seuylemezian A."/>
            <person name="Cooper K."/>
            <person name="Vaishampayan P."/>
        </authorList>
    </citation>
    <scope>NUCLEOTIDE SEQUENCE [LARGE SCALE GENOMIC DNA]</scope>
    <source>
        <strain evidence="4 5">V1-29</strain>
    </source>
</reference>
<gene>
    <name evidence="4" type="ORF">CUU66_15960</name>
</gene>